<keyword evidence="3 7" id="KW-0227">DNA damage</keyword>
<feature type="binding site" evidence="7">
    <location>
        <position position="152"/>
    </location>
    <ligand>
        <name>Zn(2+)</name>
        <dbReference type="ChEBI" id="CHEBI:29105"/>
        <label>2</label>
    </ligand>
</feature>
<dbReference type="AlphaFoldDB" id="A0A4Q7Y5V3"/>
<dbReference type="PANTHER" id="PTHR21445">
    <property type="entry name" value="ENDONUCLEASE IV ENDODEOXYRIBONUCLEASE IV"/>
    <property type="match status" value="1"/>
</dbReference>
<evidence type="ECO:0000313" key="9">
    <source>
        <dbReference type="EMBL" id="RZU31315.1"/>
    </source>
</evidence>
<feature type="binding site" evidence="7">
    <location>
        <position position="189"/>
    </location>
    <ligand>
        <name>Zn(2+)</name>
        <dbReference type="ChEBI" id="CHEBI:29105"/>
        <label>3</label>
    </ligand>
</feature>
<keyword evidence="10" id="KW-1185">Reference proteome</keyword>
<dbReference type="Gene3D" id="3.20.20.150">
    <property type="entry name" value="Divalent-metal-dependent TIM barrel enzymes"/>
    <property type="match status" value="1"/>
</dbReference>
<sequence>MPSTSSGVPPIGAHIQIKGGLAKGGLAYTDAVAARAVQVFVGNPRGWKLTAGDPRQDALFTAGCSERGVPSFVHTPFLVNVGSPTDATIEQSIASIVHNLRRGAQLGCRGVVVHAGSAVGEDRYDDALRQLHERLLPVLDAADPDGPRLLIEPTAGGGKALAATVEDLGPYFAALEDHPLLGVCFDTCHAWAAGHDLSVPGGMAATLDALEATVGAGRLGLVHVNDSLDECGSKRDRHTTIGQGLIGSGRYGTGPFAELLRHRTTAGVPMVVETPSERDGHPSAGHAADIALLCALRDGPSTALRAPAA</sequence>
<feature type="binding site" evidence="7">
    <location>
        <position position="114"/>
    </location>
    <ligand>
        <name>Zn(2+)</name>
        <dbReference type="ChEBI" id="CHEBI:29105"/>
        <label>1</label>
    </ligand>
</feature>
<dbReference type="InterPro" id="IPR018246">
    <property type="entry name" value="AP_endonuc_F2_Zn_BS"/>
</dbReference>
<dbReference type="GO" id="GO:0008081">
    <property type="term" value="F:phosphoric diester hydrolase activity"/>
    <property type="evidence" value="ECO:0007669"/>
    <property type="project" value="TreeGrafter"/>
</dbReference>
<gene>
    <name evidence="7" type="primary">nfo</name>
    <name evidence="9" type="ORF">BKA19_0973</name>
</gene>
<evidence type="ECO:0000256" key="1">
    <source>
        <dbReference type="ARBA" id="ARBA00005340"/>
    </source>
</evidence>
<organism evidence="9 10">
    <name type="scientific">Blastococcus saxobsidens</name>
    <dbReference type="NCBI Taxonomy" id="138336"/>
    <lineage>
        <taxon>Bacteria</taxon>
        <taxon>Bacillati</taxon>
        <taxon>Actinomycetota</taxon>
        <taxon>Actinomycetes</taxon>
        <taxon>Geodermatophilales</taxon>
        <taxon>Geodermatophilaceae</taxon>
        <taxon>Blastococcus</taxon>
    </lineage>
</organism>
<keyword evidence="5 7" id="KW-0862">Zinc</keyword>
<dbReference type="SUPFAM" id="SSF51658">
    <property type="entry name" value="Xylose isomerase-like"/>
    <property type="match status" value="1"/>
</dbReference>
<accession>A0A4Q7Y5V3</accession>
<comment type="similarity">
    <text evidence="1 7">Belongs to the AP endonuclease 2 family.</text>
</comment>
<feature type="binding site" evidence="7">
    <location>
        <position position="236"/>
    </location>
    <ligand>
        <name>Zn(2+)</name>
        <dbReference type="ChEBI" id="CHEBI:29105"/>
        <label>3</label>
    </ligand>
</feature>
<feature type="binding site" evidence="7">
    <location>
        <position position="273"/>
    </location>
    <ligand>
        <name>Zn(2+)</name>
        <dbReference type="ChEBI" id="CHEBI:29105"/>
        <label>2</label>
    </ligand>
</feature>
<evidence type="ECO:0000256" key="3">
    <source>
        <dbReference type="ARBA" id="ARBA00022763"/>
    </source>
</evidence>
<name>A0A4Q7Y5V3_9ACTN</name>
<keyword evidence="4 7" id="KW-0378">Hydrolase</keyword>
<evidence type="ECO:0000256" key="5">
    <source>
        <dbReference type="ARBA" id="ARBA00022833"/>
    </source>
</evidence>
<evidence type="ECO:0000256" key="7">
    <source>
        <dbReference type="HAMAP-Rule" id="MF_00152"/>
    </source>
</evidence>
<dbReference type="GO" id="GO:0006284">
    <property type="term" value="P:base-excision repair"/>
    <property type="evidence" value="ECO:0007669"/>
    <property type="project" value="TreeGrafter"/>
</dbReference>
<dbReference type="PANTHER" id="PTHR21445:SF0">
    <property type="entry name" value="APURINIC-APYRIMIDINIC ENDONUCLEASE"/>
    <property type="match status" value="1"/>
</dbReference>
<feature type="binding site" evidence="7">
    <location>
        <position position="74"/>
    </location>
    <ligand>
        <name>Zn(2+)</name>
        <dbReference type="ChEBI" id="CHEBI:29105"/>
        <label>1</label>
    </ligand>
</feature>
<dbReference type="PROSITE" id="PS00730">
    <property type="entry name" value="AP_NUCLEASE_F2_2"/>
    <property type="match status" value="1"/>
</dbReference>
<feature type="binding site" evidence="7">
    <location>
        <position position="238"/>
    </location>
    <ligand>
        <name>Zn(2+)</name>
        <dbReference type="ChEBI" id="CHEBI:29105"/>
        <label>3</label>
    </ligand>
</feature>
<keyword evidence="7 9" id="KW-0255">Endonuclease</keyword>
<keyword evidence="6 7" id="KW-0234">DNA repair</keyword>
<feature type="binding site" evidence="7">
    <location>
        <position position="223"/>
    </location>
    <ligand>
        <name>Zn(2+)</name>
        <dbReference type="ChEBI" id="CHEBI:29105"/>
        <label>2</label>
    </ligand>
</feature>
<dbReference type="PROSITE" id="PS51432">
    <property type="entry name" value="AP_NUCLEASE_F2_4"/>
    <property type="match status" value="1"/>
</dbReference>
<dbReference type="Pfam" id="PF01261">
    <property type="entry name" value="AP_endonuc_2"/>
    <property type="match status" value="1"/>
</dbReference>
<dbReference type="Proteomes" id="UP000292507">
    <property type="component" value="Unassembled WGS sequence"/>
</dbReference>
<comment type="function">
    <text evidence="7">Endonuclease IV plays a role in DNA repair. It cleaves phosphodiester bonds at apurinic or apyrimidinic (AP) sites, generating a 3'-hydroxyl group and a 5'-terminal sugar phosphate.</text>
</comment>
<dbReference type="NCBIfam" id="TIGR00587">
    <property type="entry name" value="nfo"/>
    <property type="match status" value="1"/>
</dbReference>
<dbReference type="InterPro" id="IPR001719">
    <property type="entry name" value="AP_endonuc_2"/>
</dbReference>
<dbReference type="GO" id="GO:0003677">
    <property type="term" value="F:DNA binding"/>
    <property type="evidence" value="ECO:0007669"/>
    <property type="project" value="InterPro"/>
</dbReference>
<comment type="catalytic activity">
    <reaction evidence="7">
        <text>Endonucleolytic cleavage to 5'-phosphooligonucleotide end-products.</text>
        <dbReference type="EC" id="3.1.21.2"/>
    </reaction>
</comment>
<reference evidence="9 10" key="1">
    <citation type="submission" date="2019-02" db="EMBL/GenBank/DDBJ databases">
        <title>Sequencing the genomes of 1000 actinobacteria strains.</title>
        <authorList>
            <person name="Klenk H.-P."/>
        </authorList>
    </citation>
    <scope>NUCLEOTIDE SEQUENCE [LARGE SCALE GENOMIC DNA]</scope>
    <source>
        <strain evidence="9 10">DSM 44509</strain>
    </source>
</reference>
<dbReference type="GO" id="GO:0003906">
    <property type="term" value="F:DNA-(apurinic or apyrimidinic site) endonuclease activity"/>
    <property type="evidence" value="ECO:0007669"/>
    <property type="project" value="TreeGrafter"/>
</dbReference>
<evidence type="ECO:0000256" key="6">
    <source>
        <dbReference type="ARBA" id="ARBA00023204"/>
    </source>
</evidence>
<dbReference type="SMART" id="SM00518">
    <property type="entry name" value="AP2Ec"/>
    <property type="match status" value="1"/>
</dbReference>
<evidence type="ECO:0000256" key="2">
    <source>
        <dbReference type="ARBA" id="ARBA00022723"/>
    </source>
</evidence>
<comment type="cofactor">
    <cofactor evidence="7">
        <name>Zn(2+)</name>
        <dbReference type="ChEBI" id="CHEBI:29105"/>
    </cofactor>
    <text evidence="7">Binds 3 Zn(2+) ions.</text>
</comment>
<feature type="binding site" evidence="7">
    <location>
        <position position="186"/>
    </location>
    <ligand>
        <name>Zn(2+)</name>
        <dbReference type="ChEBI" id="CHEBI:29105"/>
        <label>2</label>
    </ligand>
</feature>
<dbReference type="EMBL" id="SHKV01000001">
    <property type="protein sequence ID" value="RZU31315.1"/>
    <property type="molecule type" value="Genomic_DNA"/>
</dbReference>
<dbReference type="InterPro" id="IPR013022">
    <property type="entry name" value="Xyl_isomerase-like_TIM-brl"/>
</dbReference>
<dbReference type="PROSITE" id="PS00731">
    <property type="entry name" value="AP_NUCLEASE_F2_3"/>
    <property type="match status" value="1"/>
</dbReference>
<dbReference type="EC" id="3.1.21.2" evidence="7"/>
<keyword evidence="7" id="KW-0540">Nuclease</keyword>
<protein>
    <recommendedName>
        <fullName evidence="7">Probable endonuclease 4</fullName>
        <ecNumber evidence="7">3.1.21.2</ecNumber>
    </recommendedName>
    <alternativeName>
        <fullName evidence="7">Endodeoxyribonuclease IV</fullName>
    </alternativeName>
    <alternativeName>
        <fullName evidence="7">Endonuclease IV</fullName>
    </alternativeName>
</protein>
<comment type="caution">
    <text evidence="9">The sequence shown here is derived from an EMBL/GenBank/DDBJ whole genome shotgun (WGS) entry which is preliminary data.</text>
</comment>
<dbReference type="GO" id="GO:0008833">
    <property type="term" value="F:deoxyribonuclease IV (phage-T4-induced) activity"/>
    <property type="evidence" value="ECO:0007669"/>
    <property type="project" value="UniProtKB-UniRule"/>
</dbReference>
<dbReference type="CDD" id="cd00019">
    <property type="entry name" value="AP2Ec"/>
    <property type="match status" value="1"/>
</dbReference>
<evidence type="ECO:0000256" key="4">
    <source>
        <dbReference type="ARBA" id="ARBA00022801"/>
    </source>
</evidence>
<dbReference type="RefSeq" id="WP_242610981.1">
    <property type="nucleotide sequence ID" value="NZ_POQT01000005.1"/>
</dbReference>
<feature type="domain" description="Xylose isomerase-like TIM barrel" evidence="8">
    <location>
        <begin position="34"/>
        <end position="293"/>
    </location>
</feature>
<feature type="binding site" evidence="7">
    <location>
        <position position="152"/>
    </location>
    <ligand>
        <name>Zn(2+)</name>
        <dbReference type="ChEBI" id="CHEBI:29105"/>
        <label>1</label>
    </ligand>
</feature>
<dbReference type="HAMAP" id="MF_00152">
    <property type="entry name" value="Nfo"/>
    <property type="match status" value="1"/>
</dbReference>
<evidence type="ECO:0000259" key="8">
    <source>
        <dbReference type="Pfam" id="PF01261"/>
    </source>
</evidence>
<proteinExistence type="inferred from homology"/>
<dbReference type="InterPro" id="IPR036237">
    <property type="entry name" value="Xyl_isomerase-like_sf"/>
</dbReference>
<evidence type="ECO:0000313" key="10">
    <source>
        <dbReference type="Proteomes" id="UP000292507"/>
    </source>
</evidence>
<keyword evidence="2 7" id="KW-0479">Metal-binding</keyword>
<dbReference type="GO" id="GO:0008270">
    <property type="term" value="F:zinc ion binding"/>
    <property type="evidence" value="ECO:0007669"/>
    <property type="project" value="UniProtKB-UniRule"/>
</dbReference>